<dbReference type="AlphaFoldDB" id="A0A8B8DW41"/>
<feature type="transmembrane region" description="Helical" evidence="6">
    <location>
        <begin position="200"/>
        <end position="218"/>
    </location>
</feature>
<dbReference type="RefSeq" id="XP_022331226.1">
    <property type="nucleotide sequence ID" value="XM_022475518.1"/>
</dbReference>
<feature type="transmembrane region" description="Helical" evidence="6">
    <location>
        <begin position="12"/>
        <end position="31"/>
    </location>
</feature>
<keyword evidence="8" id="KW-1185">Reference proteome</keyword>
<evidence type="ECO:0000256" key="3">
    <source>
        <dbReference type="ARBA" id="ARBA00022692"/>
    </source>
</evidence>
<evidence type="ECO:0000256" key="2">
    <source>
        <dbReference type="ARBA" id="ARBA00008816"/>
    </source>
</evidence>
<dbReference type="InterPro" id="IPR043216">
    <property type="entry name" value="PAP-like"/>
</dbReference>
<dbReference type="GO" id="GO:0046839">
    <property type="term" value="P:phospholipid dephosphorylation"/>
    <property type="evidence" value="ECO:0007669"/>
    <property type="project" value="TreeGrafter"/>
</dbReference>
<dbReference type="KEGG" id="cvn:111129253"/>
<evidence type="ECO:0000313" key="9">
    <source>
        <dbReference type="RefSeq" id="XP_022331226.1"/>
    </source>
</evidence>
<keyword evidence="3 6" id="KW-0812">Transmembrane</keyword>
<organism evidence="8 9">
    <name type="scientific">Crassostrea virginica</name>
    <name type="common">Eastern oyster</name>
    <dbReference type="NCBI Taxonomy" id="6565"/>
    <lineage>
        <taxon>Eukaryota</taxon>
        <taxon>Metazoa</taxon>
        <taxon>Spiralia</taxon>
        <taxon>Lophotrochozoa</taxon>
        <taxon>Mollusca</taxon>
        <taxon>Bivalvia</taxon>
        <taxon>Autobranchia</taxon>
        <taxon>Pteriomorphia</taxon>
        <taxon>Ostreida</taxon>
        <taxon>Ostreoidea</taxon>
        <taxon>Ostreidae</taxon>
        <taxon>Crassostrea</taxon>
    </lineage>
</organism>
<dbReference type="GO" id="GO:0007165">
    <property type="term" value="P:signal transduction"/>
    <property type="evidence" value="ECO:0007669"/>
    <property type="project" value="TreeGrafter"/>
</dbReference>
<feature type="transmembrane region" description="Helical" evidence="6">
    <location>
        <begin position="60"/>
        <end position="80"/>
    </location>
</feature>
<feature type="transmembrane region" description="Helical" evidence="6">
    <location>
        <begin position="101"/>
        <end position="125"/>
    </location>
</feature>
<keyword evidence="4 6" id="KW-1133">Transmembrane helix</keyword>
<evidence type="ECO:0000256" key="1">
    <source>
        <dbReference type="ARBA" id="ARBA00004141"/>
    </source>
</evidence>
<dbReference type="GO" id="GO:0006644">
    <property type="term" value="P:phospholipid metabolic process"/>
    <property type="evidence" value="ECO:0007669"/>
    <property type="project" value="InterPro"/>
</dbReference>
<name>A0A8B8DW41_CRAVI</name>
<evidence type="ECO:0000313" key="8">
    <source>
        <dbReference type="Proteomes" id="UP000694844"/>
    </source>
</evidence>
<dbReference type="OrthoDB" id="8907274at2759"/>
<dbReference type="PANTHER" id="PTHR10165">
    <property type="entry name" value="LIPID PHOSPHATE PHOSPHATASE"/>
    <property type="match status" value="1"/>
</dbReference>
<dbReference type="Proteomes" id="UP000694844">
    <property type="component" value="Chromosome 4"/>
</dbReference>
<reference evidence="9" key="1">
    <citation type="submission" date="2025-08" db="UniProtKB">
        <authorList>
            <consortium name="RefSeq"/>
        </authorList>
    </citation>
    <scope>IDENTIFICATION</scope>
    <source>
        <tissue evidence="9">Whole sample</tissue>
    </source>
</reference>
<comment type="similarity">
    <text evidence="2">Belongs to the PA-phosphatase related phosphoesterase family.</text>
</comment>
<proteinExistence type="inferred from homology"/>
<feature type="transmembrane region" description="Helical" evidence="6">
    <location>
        <begin position="230"/>
        <end position="249"/>
    </location>
</feature>
<dbReference type="GO" id="GO:0005886">
    <property type="term" value="C:plasma membrane"/>
    <property type="evidence" value="ECO:0007669"/>
    <property type="project" value="TreeGrafter"/>
</dbReference>
<dbReference type="PANTHER" id="PTHR10165:SF174">
    <property type="entry name" value="PHOSPHATIDIC ACID PHOSPHATASE TYPE 2_HALOPEROXIDASE DOMAIN-CONTAINING PROTEIN"/>
    <property type="match status" value="1"/>
</dbReference>
<feature type="domain" description="Phosphatidic acid phosphatase type 2/haloperoxidase" evidence="7">
    <location>
        <begin position="104"/>
        <end position="248"/>
    </location>
</feature>
<comment type="subcellular location">
    <subcellularLocation>
        <location evidence="1">Membrane</location>
        <topology evidence="1">Multi-pass membrane protein</topology>
    </subcellularLocation>
</comment>
<dbReference type="GO" id="GO:0008195">
    <property type="term" value="F:phosphatidate phosphatase activity"/>
    <property type="evidence" value="ECO:0007669"/>
    <property type="project" value="TreeGrafter"/>
</dbReference>
<protein>
    <submittedName>
        <fullName evidence="9">Phospholipid phosphatase 1-like</fullName>
    </submittedName>
</protein>
<dbReference type="SUPFAM" id="SSF48317">
    <property type="entry name" value="Acid phosphatase/Vanadium-dependent haloperoxidase"/>
    <property type="match status" value="1"/>
</dbReference>
<gene>
    <name evidence="9" type="primary">LOC111129253</name>
</gene>
<evidence type="ECO:0000256" key="6">
    <source>
        <dbReference type="SAM" id="Phobius"/>
    </source>
</evidence>
<sequence length="296" mass="33255">MSMISKTTIVQVGIEISIFLTASIIALLLSLNKLTSLTPFIRGFFCDDQNLMYPYQEDSISTLMAIVVLIVPTLAFIFVTEAMLLKNNNSRKFNMYLRNTYNMAGCMLLGFTLCILFIEILKLYVGRLRPHFLSVCDPTMVTSNCSRTYITNYKCQGQDLEAILDSRKSFPSGHSGASWYCMTFLVTYIQLRVRTNWPKLRVVCPILQLAAISLAAYVSISRLQDYKHHAGDIIGGSLIGVIFTIAVIYQNPKARRAFLKDYSLSDFSDTMDTIVCTELHQSNSTSTDKVTSNGQT</sequence>
<evidence type="ECO:0000259" key="7">
    <source>
        <dbReference type="SMART" id="SM00014"/>
    </source>
</evidence>
<evidence type="ECO:0000256" key="4">
    <source>
        <dbReference type="ARBA" id="ARBA00022989"/>
    </source>
</evidence>
<dbReference type="GeneID" id="111129253"/>
<dbReference type="InterPro" id="IPR036938">
    <property type="entry name" value="PAP2/HPO_sf"/>
</dbReference>
<dbReference type="Pfam" id="PF01569">
    <property type="entry name" value="PAP2"/>
    <property type="match status" value="1"/>
</dbReference>
<evidence type="ECO:0000256" key="5">
    <source>
        <dbReference type="ARBA" id="ARBA00023136"/>
    </source>
</evidence>
<keyword evidence="5 6" id="KW-0472">Membrane</keyword>
<accession>A0A8B8DW41</accession>
<feature type="transmembrane region" description="Helical" evidence="6">
    <location>
        <begin position="177"/>
        <end position="193"/>
    </location>
</feature>
<dbReference type="Gene3D" id="1.20.144.10">
    <property type="entry name" value="Phosphatidic acid phosphatase type 2/haloperoxidase"/>
    <property type="match status" value="1"/>
</dbReference>
<dbReference type="InterPro" id="IPR000326">
    <property type="entry name" value="PAP2/HPO"/>
</dbReference>
<dbReference type="SMART" id="SM00014">
    <property type="entry name" value="acidPPc"/>
    <property type="match status" value="1"/>
</dbReference>